<dbReference type="Gene3D" id="1.10.10.1740">
    <property type="entry name" value="Transmembrane protein 14-like"/>
    <property type="match status" value="1"/>
</dbReference>
<sequence length="103" mass="10816">MSQHPSYAMAALCTAGGIAGYARSRSVPSLVAGVGVGAMYGVASYLIKENRYYGHETGVAASVIMASSMVPKAIKTGKPFPVTLAVCSVVTGVYYTKKVIEYW</sequence>
<comment type="caution">
    <text evidence="7">The sequence shown here is derived from an EMBL/GenBank/DDBJ whole genome shotgun (WGS) entry which is preliminary data.</text>
</comment>
<evidence type="ECO:0000256" key="5">
    <source>
        <dbReference type="ARBA" id="ARBA00023136"/>
    </source>
</evidence>
<protein>
    <recommendedName>
        <fullName evidence="9">Transmembrane protein 14</fullName>
    </recommendedName>
</protein>
<evidence type="ECO:0000256" key="3">
    <source>
        <dbReference type="ARBA" id="ARBA00022692"/>
    </source>
</evidence>
<name>A0A168I8W9_MUCCL</name>
<dbReference type="PANTHER" id="PTHR12668:SF53">
    <property type="entry name" value="TMEM14 PROTEIN HOMOLOG YJR085C"/>
    <property type="match status" value="1"/>
</dbReference>
<dbReference type="AlphaFoldDB" id="A0A168I8W9"/>
<dbReference type="GO" id="GO:0016020">
    <property type="term" value="C:membrane"/>
    <property type="evidence" value="ECO:0007669"/>
    <property type="project" value="UniProtKB-SubCell"/>
</dbReference>
<dbReference type="EMBL" id="AMYB01000007">
    <property type="protein sequence ID" value="OAC99687.1"/>
    <property type="molecule type" value="Genomic_DNA"/>
</dbReference>
<dbReference type="InterPro" id="IPR005349">
    <property type="entry name" value="TMEM14"/>
</dbReference>
<feature type="transmembrane region" description="Helical" evidence="6">
    <location>
        <begin position="30"/>
        <end position="47"/>
    </location>
</feature>
<keyword evidence="4 6" id="KW-1133">Transmembrane helix</keyword>
<evidence type="ECO:0000256" key="2">
    <source>
        <dbReference type="ARBA" id="ARBA00007590"/>
    </source>
</evidence>
<dbReference type="Proteomes" id="UP000077051">
    <property type="component" value="Unassembled WGS sequence"/>
</dbReference>
<dbReference type="Pfam" id="PF03647">
    <property type="entry name" value="Tmemb_14"/>
    <property type="match status" value="1"/>
</dbReference>
<accession>A0A168I8W9</accession>
<evidence type="ECO:0000256" key="4">
    <source>
        <dbReference type="ARBA" id="ARBA00022989"/>
    </source>
</evidence>
<gene>
    <name evidence="7" type="ORF">MUCCIDRAFT_147398</name>
</gene>
<dbReference type="VEuPathDB" id="FungiDB:MUCCIDRAFT_147398"/>
<evidence type="ECO:0000256" key="1">
    <source>
        <dbReference type="ARBA" id="ARBA00004370"/>
    </source>
</evidence>
<dbReference type="InterPro" id="IPR044890">
    <property type="entry name" value="TMEM14_sf"/>
</dbReference>
<comment type="similarity">
    <text evidence="2">Belongs to the TMEM14 family.</text>
</comment>
<dbReference type="PANTHER" id="PTHR12668">
    <property type="entry name" value="TRANSMEMBRANE PROTEIN 14, 15"/>
    <property type="match status" value="1"/>
</dbReference>
<keyword evidence="5 6" id="KW-0472">Membrane</keyword>
<comment type="subcellular location">
    <subcellularLocation>
        <location evidence="1">Membrane</location>
    </subcellularLocation>
</comment>
<evidence type="ECO:0000256" key="6">
    <source>
        <dbReference type="SAM" id="Phobius"/>
    </source>
</evidence>
<evidence type="ECO:0008006" key="9">
    <source>
        <dbReference type="Google" id="ProtNLM"/>
    </source>
</evidence>
<evidence type="ECO:0000313" key="8">
    <source>
        <dbReference type="Proteomes" id="UP000077051"/>
    </source>
</evidence>
<reference evidence="7 8" key="1">
    <citation type="submission" date="2015-06" db="EMBL/GenBank/DDBJ databases">
        <title>Expansion of signal transduction pathways in fungi by whole-genome duplication.</title>
        <authorList>
            <consortium name="DOE Joint Genome Institute"/>
            <person name="Corrochano L.M."/>
            <person name="Kuo A."/>
            <person name="Marcet-Houben M."/>
            <person name="Polaino S."/>
            <person name="Salamov A."/>
            <person name="Villalobos J.M."/>
            <person name="Alvarez M.I."/>
            <person name="Avalos J."/>
            <person name="Benito E.P."/>
            <person name="Benoit I."/>
            <person name="Burger G."/>
            <person name="Camino L.P."/>
            <person name="Canovas D."/>
            <person name="Cerda-Olmedo E."/>
            <person name="Cheng J.-F."/>
            <person name="Dominguez A."/>
            <person name="Elias M."/>
            <person name="Eslava A.P."/>
            <person name="Glaser F."/>
            <person name="Grimwood J."/>
            <person name="Gutierrez G."/>
            <person name="Heitman J."/>
            <person name="Henrissat B."/>
            <person name="Iturriaga E.A."/>
            <person name="Lang B.F."/>
            <person name="Lavin J.L."/>
            <person name="Lee S."/>
            <person name="Li W."/>
            <person name="Lindquist E."/>
            <person name="Lopez-Garcia S."/>
            <person name="Luque E.M."/>
            <person name="Marcos A.T."/>
            <person name="Martin J."/>
            <person name="Mccluskey K."/>
            <person name="Medina H.R."/>
            <person name="Miralles-Duran A."/>
            <person name="Miyazaki A."/>
            <person name="Munoz-Torres E."/>
            <person name="Oguiza J.A."/>
            <person name="Ohm R."/>
            <person name="Olmedo M."/>
            <person name="Orejas M."/>
            <person name="Ortiz-Castellanos L."/>
            <person name="Pisabarro A.G."/>
            <person name="Rodriguez-Romero J."/>
            <person name="Ruiz-Herrera J."/>
            <person name="Ruiz-Vazquez R."/>
            <person name="Sanz C."/>
            <person name="Schackwitz W."/>
            <person name="Schmutz J."/>
            <person name="Shahriari M."/>
            <person name="Shelest E."/>
            <person name="Silva-Franco F."/>
            <person name="Soanes D."/>
            <person name="Syed K."/>
            <person name="Tagua V.G."/>
            <person name="Talbot N.J."/>
            <person name="Thon M."/>
            <person name="De Vries R.P."/>
            <person name="Wiebenga A."/>
            <person name="Yadav J.S."/>
            <person name="Braun E.L."/>
            <person name="Baker S."/>
            <person name="Garre V."/>
            <person name="Horwitz B."/>
            <person name="Torres-Martinez S."/>
            <person name="Idnurm A."/>
            <person name="Herrera-Estrella A."/>
            <person name="Gabaldon T."/>
            <person name="Grigoriev I.V."/>
        </authorList>
    </citation>
    <scope>NUCLEOTIDE SEQUENCE [LARGE SCALE GENOMIC DNA]</scope>
    <source>
        <strain evidence="7 8">CBS 277.49</strain>
    </source>
</reference>
<keyword evidence="3 6" id="KW-0812">Transmembrane</keyword>
<evidence type="ECO:0000313" key="7">
    <source>
        <dbReference type="EMBL" id="OAC99687.1"/>
    </source>
</evidence>
<keyword evidence="8" id="KW-1185">Reference proteome</keyword>
<dbReference type="OrthoDB" id="5620at2759"/>
<proteinExistence type="inferred from homology"/>
<organism evidence="7 8">
    <name type="scientific">Mucor lusitanicus CBS 277.49</name>
    <dbReference type="NCBI Taxonomy" id="747725"/>
    <lineage>
        <taxon>Eukaryota</taxon>
        <taxon>Fungi</taxon>
        <taxon>Fungi incertae sedis</taxon>
        <taxon>Mucoromycota</taxon>
        <taxon>Mucoromycotina</taxon>
        <taxon>Mucoromycetes</taxon>
        <taxon>Mucorales</taxon>
        <taxon>Mucorineae</taxon>
        <taxon>Mucoraceae</taxon>
        <taxon>Mucor</taxon>
    </lineage>
</organism>